<gene>
    <name evidence="2" type="ORF">AG1IA_06418</name>
</gene>
<comment type="caution">
    <text evidence="2">The sequence shown here is derived from an EMBL/GenBank/DDBJ whole genome shotgun (WGS) entry which is preliminary data.</text>
</comment>
<proteinExistence type="predicted"/>
<feature type="compositionally biased region" description="Polar residues" evidence="1">
    <location>
        <begin position="1"/>
        <end position="13"/>
    </location>
</feature>
<organism evidence="2 3">
    <name type="scientific">Thanatephorus cucumeris (strain AG1-IA)</name>
    <name type="common">Rice sheath blight fungus</name>
    <name type="synonym">Rhizoctonia solani</name>
    <dbReference type="NCBI Taxonomy" id="983506"/>
    <lineage>
        <taxon>Eukaryota</taxon>
        <taxon>Fungi</taxon>
        <taxon>Dikarya</taxon>
        <taxon>Basidiomycota</taxon>
        <taxon>Agaricomycotina</taxon>
        <taxon>Agaricomycetes</taxon>
        <taxon>Cantharellales</taxon>
        <taxon>Ceratobasidiaceae</taxon>
        <taxon>Rhizoctonia</taxon>
        <taxon>Rhizoctonia solani AG-1</taxon>
    </lineage>
</organism>
<feature type="region of interest" description="Disordered" evidence="1">
    <location>
        <begin position="1"/>
        <end position="58"/>
    </location>
</feature>
<dbReference type="AlphaFoldDB" id="L8WS33"/>
<evidence type="ECO:0000256" key="1">
    <source>
        <dbReference type="SAM" id="MobiDB-lite"/>
    </source>
</evidence>
<dbReference type="EMBL" id="AFRT01001724">
    <property type="protein sequence ID" value="ELU39558.1"/>
    <property type="molecule type" value="Genomic_DNA"/>
</dbReference>
<accession>L8WS33</accession>
<reference evidence="2 3" key="1">
    <citation type="journal article" date="2013" name="Nat. Commun.">
        <title>The evolution and pathogenic mechanisms of the rice sheath blight pathogen.</title>
        <authorList>
            <person name="Zheng A."/>
            <person name="Lin R."/>
            <person name="Xu L."/>
            <person name="Qin P."/>
            <person name="Tang C."/>
            <person name="Ai P."/>
            <person name="Zhang D."/>
            <person name="Liu Y."/>
            <person name="Sun Z."/>
            <person name="Feng H."/>
            <person name="Wang Y."/>
            <person name="Chen Y."/>
            <person name="Liang X."/>
            <person name="Fu R."/>
            <person name="Li Q."/>
            <person name="Zhang J."/>
            <person name="Yu X."/>
            <person name="Xie Z."/>
            <person name="Ding L."/>
            <person name="Guan P."/>
            <person name="Tang J."/>
            <person name="Liang Y."/>
            <person name="Wang S."/>
            <person name="Deng Q."/>
            <person name="Li S."/>
            <person name="Zhu J."/>
            <person name="Wang L."/>
            <person name="Liu H."/>
            <person name="Li P."/>
        </authorList>
    </citation>
    <scope>NUCLEOTIDE SEQUENCE [LARGE SCALE GENOMIC DNA]</scope>
    <source>
        <strain evidence="3">AG-1 IA</strain>
    </source>
</reference>
<dbReference type="Proteomes" id="UP000011668">
    <property type="component" value="Unassembled WGS sequence"/>
</dbReference>
<feature type="region of interest" description="Disordered" evidence="1">
    <location>
        <begin position="87"/>
        <end position="106"/>
    </location>
</feature>
<dbReference type="HOGENOM" id="CLU_2224976_0_0_1"/>
<name>L8WS33_THACA</name>
<evidence type="ECO:0000313" key="2">
    <source>
        <dbReference type="EMBL" id="ELU39558.1"/>
    </source>
</evidence>
<evidence type="ECO:0000313" key="3">
    <source>
        <dbReference type="Proteomes" id="UP000011668"/>
    </source>
</evidence>
<feature type="compositionally biased region" description="Polar residues" evidence="1">
    <location>
        <begin position="88"/>
        <end position="106"/>
    </location>
</feature>
<sequence>MGCQEAVTQSETSNKPKRKVEGKEHQKVSRSPVFNHSDSEDEPRYTSTSEGPVTSKKAKGFTMHSFVASDRPKAAPKALEVSHRLVNHSWSEGSVHLTPSTRDLTK</sequence>
<keyword evidence="3" id="KW-1185">Reference proteome</keyword>
<protein>
    <submittedName>
        <fullName evidence="2">Uncharacterized protein</fullName>
    </submittedName>
</protein>